<dbReference type="Gene3D" id="3.30.70.2970">
    <property type="entry name" value="Protein of unknown function (DUF541), domain 2"/>
    <property type="match status" value="1"/>
</dbReference>
<accession>A0A5S4ZRH3</accession>
<gene>
    <name evidence="2" type="ORF">LX24_01677</name>
</gene>
<keyword evidence="3" id="KW-1185">Reference proteome</keyword>
<dbReference type="Proteomes" id="UP000323166">
    <property type="component" value="Unassembled WGS sequence"/>
</dbReference>
<dbReference type="GO" id="GO:0006974">
    <property type="term" value="P:DNA damage response"/>
    <property type="evidence" value="ECO:0007669"/>
    <property type="project" value="TreeGrafter"/>
</dbReference>
<dbReference type="InterPro" id="IPR007497">
    <property type="entry name" value="SIMPL/DUF541"/>
</dbReference>
<evidence type="ECO:0000313" key="2">
    <source>
        <dbReference type="EMBL" id="TYO95327.1"/>
    </source>
</evidence>
<reference evidence="2 3" key="1">
    <citation type="submission" date="2019-07" db="EMBL/GenBank/DDBJ databases">
        <title>Genomic Encyclopedia of Type Strains, Phase I: the one thousand microbial genomes (KMG-I) project.</title>
        <authorList>
            <person name="Kyrpides N."/>
        </authorList>
    </citation>
    <scope>NUCLEOTIDE SEQUENCE [LARGE SCALE GENOMIC DNA]</scope>
    <source>
        <strain evidence="2 3">DSM 6562</strain>
    </source>
</reference>
<proteinExistence type="predicted"/>
<dbReference type="Pfam" id="PF04402">
    <property type="entry name" value="SIMPL"/>
    <property type="match status" value="1"/>
</dbReference>
<organism evidence="2 3">
    <name type="scientific">Desulfallas thermosapovorans DSM 6562</name>
    <dbReference type="NCBI Taxonomy" id="1121431"/>
    <lineage>
        <taxon>Bacteria</taxon>
        <taxon>Bacillati</taxon>
        <taxon>Bacillota</taxon>
        <taxon>Clostridia</taxon>
        <taxon>Eubacteriales</taxon>
        <taxon>Desulfallaceae</taxon>
        <taxon>Desulfallas</taxon>
    </lineage>
</organism>
<protein>
    <recommendedName>
        <fullName evidence="4">Secreted protein</fullName>
    </recommendedName>
</protein>
<feature type="chain" id="PRO_5024342584" description="Secreted protein" evidence="1">
    <location>
        <begin position="27"/>
        <end position="241"/>
    </location>
</feature>
<feature type="signal peptide" evidence="1">
    <location>
        <begin position="1"/>
        <end position="26"/>
    </location>
</feature>
<dbReference type="EMBL" id="VNHM01000008">
    <property type="protein sequence ID" value="TYO95327.1"/>
    <property type="molecule type" value="Genomic_DNA"/>
</dbReference>
<dbReference type="InterPro" id="IPR052022">
    <property type="entry name" value="26kDa_periplasmic_antigen"/>
</dbReference>
<dbReference type="PANTHER" id="PTHR34387:SF2">
    <property type="entry name" value="SLR1258 PROTEIN"/>
    <property type="match status" value="1"/>
</dbReference>
<evidence type="ECO:0000256" key="1">
    <source>
        <dbReference type="SAM" id="SignalP"/>
    </source>
</evidence>
<name>A0A5S4ZRH3_9FIRM</name>
<evidence type="ECO:0008006" key="4">
    <source>
        <dbReference type="Google" id="ProtNLM"/>
    </source>
</evidence>
<dbReference type="AlphaFoldDB" id="A0A5S4ZRH3"/>
<keyword evidence="1" id="KW-0732">Signal</keyword>
<sequence length="241" mass="25417">MKPKYMLIALLSVLCLLFLGTGFASAETEPSNVITVSGNGVISVAPNVADVNFGVITEANDAGTAQAKNSEIVNKVIASLKNSGIPANNINTAGYYLNPKYVYDEGKAPKVSGYEVRNEITVTVRDITMIGKVIDLAVKSGINQVQNIRFYAEGSTEQKAKALTLAIQDARAKADVIAAALGKKIVGIKSASGNWYDNTPQPIIFEKRLALGAGADGAMSTPINPGLVEIRASAEIVYIVN</sequence>
<comment type="caution">
    <text evidence="2">The sequence shown here is derived from an EMBL/GenBank/DDBJ whole genome shotgun (WGS) entry which is preliminary data.</text>
</comment>
<dbReference type="Gene3D" id="3.30.110.170">
    <property type="entry name" value="Protein of unknown function (DUF541), domain 1"/>
    <property type="match status" value="1"/>
</dbReference>
<evidence type="ECO:0000313" key="3">
    <source>
        <dbReference type="Proteomes" id="UP000323166"/>
    </source>
</evidence>
<dbReference type="PANTHER" id="PTHR34387">
    <property type="entry name" value="SLR1258 PROTEIN"/>
    <property type="match status" value="1"/>
</dbReference>